<dbReference type="AlphaFoldDB" id="A0AA88XZM3"/>
<protein>
    <recommendedName>
        <fullName evidence="1">Mutator-like transposase domain-containing protein</fullName>
    </recommendedName>
</protein>
<evidence type="ECO:0000259" key="1">
    <source>
        <dbReference type="Pfam" id="PF20700"/>
    </source>
</evidence>
<sequence length="438" mass="50406">MIDNVGGPQRMNNCLTTWDLPPINNRSLKVMERRAGKLIENFADENMKAESKRAYEKEMSEIFQSEQQAFEKEICDLGVAVIKDEFIGEPLGSTPQSEALPEIYHCRKRRPETISVAETAKKRRFNFLPRTRTGMTVCADHAWQKRGFDSLTGHTYLLSKENKVLKTVVKHRTCGVCKWRCRRRPGQKPRHHRCVWNHKGSSRLMESEAGVEAVKEMNDQGTPIAVIEGDGDNTLIARLKSNLGLTVAFAKGGLSPGHYNIKYSEKLDENRELRRVKMRQPDVKRRRLILKQERATQKGAYEGSSYQSEVGLAENQARASTKYTDFVLRARRLSDKLLSQGYVCDRLTSSLRKFYGRYGKLVIHYDVPLSRMLIRYARASTKYTDFVLRAKRLSDKLLSQGYVCDRLTSSLRKFYGRYGEFVIHYDVPLSRMVDDILS</sequence>
<keyword evidence="3" id="KW-1185">Reference proteome</keyword>
<dbReference type="InterPro" id="IPR049012">
    <property type="entry name" value="Mutator_transp_dom"/>
</dbReference>
<accession>A0AA88XZM3</accession>
<proteinExistence type="predicted"/>
<reference evidence="2" key="1">
    <citation type="submission" date="2019-08" db="EMBL/GenBank/DDBJ databases">
        <title>The improved chromosome-level genome for the pearl oyster Pinctada fucata martensii using PacBio sequencing and Hi-C.</title>
        <authorList>
            <person name="Zheng Z."/>
        </authorList>
    </citation>
    <scope>NUCLEOTIDE SEQUENCE</scope>
    <source>
        <strain evidence="2">ZZ-2019</strain>
        <tissue evidence="2">Adductor muscle</tissue>
    </source>
</reference>
<feature type="domain" description="Mutator-like transposase" evidence="1">
    <location>
        <begin position="135"/>
        <end position="241"/>
    </location>
</feature>
<dbReference type="Proteomes" id="UP001186944">
    <property type="component" value="Unassembled WGS sequence"/>
</dbReference>
<evidence type="ECO:0000313" key="3">
    <source>
        <dbReference type="Proteomes" id="UP001186944"/>
    </source>
</evidence>
<evidence type="ECO:0000313" key="2">
    <source>
        <dbReference type="EMBL" id="KAK3090004.1"/>
    </source>
</evidence>
<dbReference type="EMBL" id="VSWD01000010">
    <property type="protein sequence ID" value="KAK3090004.1"/>
    <property type="molecule type" value="Genomic_DNA"/>
</dbReference>
<comment type="caution">
    <text evidence="2">The sequence shown here is derived from an EMBL/GenBank/DDBJ whole genome shotgun (WGS) entry which is preliminary data.</text>
</comment>
<dbReference type="Pfam" id="PF20700">
    <property type="entry name" value="Mutator"/>
    <property type="match status" value="1"/>
</dbReference>
<gene>
    <name evidence="2" type="ORF">FSP39_008424</name>
</gene>
<name>A0AA88XZM3_PINIB</name>
<organism evidence="2 3">
    <name type="scientific">Pinctada imbricata</name>
    <name type="common">Atlantic pearl-oyster</name>
    <name type="synonym">Pinctada martensii</name>
    <dbReference type="NCBI Taxonomy" id="66713"/>
    <lineage>
        <taxon>Eukaryota</taxon>
        <taxon>Metazoa</taxon>
        <taxon>Spiralia</taxon>
        <taxon>Lophotrochozoa</taxon>
        <taxon>Mollusca</taxon>
        <taxon>Bivalvia</taxon>
        <taxon>Autobranchia</taxon>
        <taxon>Pteriomorphia</taxon>
        <taxon>Pterioida</taxon>
        <taxon>Pterioidea</taxon>
        <taxon>Pteriidae</taxon>
        <taxon>Pinctada</taxon>
    </lineage>
</organism>